<protein>
    <recommendedName>
        <fullName evidence="2">WWE domain-containing protein</fullName>
    </recommendedName>
</protein>
<comment type="caution">
    <text evidence="3">The sequence shown here is derived from an EMBL/GenBank/DDBJ whole genome shotgun (WGS) entry which is preliminary data.</text>
</comment>
<feature type="domain" description="WWE" evidence="2">
    <location>
        <begin position="1"/>
        <end position="74"/>
    </location>
</feature>
<feature type="non-terminal residue" evidence="3">
    <location>
        <position position="1"/>
    </location>
</feature>
<dbReference type="InterPro" id="IPR004170">
    <property type="entry name" value="WWE_dom"/>
</dbReference>
<dbReference type="Pfam" id="PF02825">
    <property type="entry name" value="WWE"/>
    <property type="match status" value="1"/>
</dbReference>
<feature type="region of interest" description="Disordered" evidence="1">
    <location>
        <begin position="63"/>
        <end position="83"/>
    </location>
</feature>
<dbReference type="PROSITE" id="PS50918">
    <property type="entry name" value="WWE"/>
    <property type="match status" value="1"/>
</dbReference>
<organism evidence="3 5">
    <name type="scientific">Didymodactylos carnosus</name>
    <dbReference type="NCBI Taxonomy" id="1234261"/>
    <lineage>
        <taxon>Eukaryota</taxon>
        <taxon>Metazoa</taxon>
        <taxon>Spiralia</taxon>
        <taxon>Gnathifera</taxon>
        <taxon>Rotifera</taxon>
        <taxon>Eurotatoria</taxon>
        <taxon>Bdelloidea</taxon>
        <taxon>Philodinida</taxon>
        <taxon>Philodinidae</taxon>
        <taxon>Didymodactylos</taxon>
    </lineage>
</organism>
<dbReference type="AlphaFoldDB" id="A0A815NB87"/>
<dbReference type="Proteomes" id="UP000681722">
    <property type="component" value="Unassembled WGS sequence"/>
</dbReference>
<reference evidence="3" key="1">
    <citation type="submission" date="2021-02" db="EMBL/GenBank/DDBJ databases">
        <authorList>
            <person name="Nowell W R."/>
        </authorList>
    </citation>
    <scope>NUCLEOTIDE SEQUENCE</scope>
</reference>
<dbReference type="InterPro" id="IPR037197">
    <property type="entry name" value="WWE_dom_sf"/>
</dbReference>
<evidence type="ECO:0000256" key="1">
    <source>
        <dbReference type="SAM" id="MobiDB-lite"/>
    </source>
</evidence>
<evidence type="ECO:0000313" key="3">
    <source>
        <dbReference type="EMBL" id="CAF1434180.1"/>
    </source>
</evidence>
<keyword evidence="5" id="KW-1185">Reference proteome</keyword>
<accession>A0A815NB87</accession>
<proteinExistence type="predicted"/>
<dbReference type="Gene3D" id="3.30.720.50">
    <property type="match status" value="1"/>
</dbReference>
<dbReference type="Proteomes" id="UP000663829">
    <property type="component" value="Unassembled WGS sequence"/>
</dbReference>
<dbReference type="OrthoDB" id="9980280at2759"/>
<dbReference type="SUPFAM" id="SSF117839">
    <property type="entry name" value="WWE domain"/>
    <property type="match status" value="1"/>
</dbReference>
<evidence type="ECO:0000313" key="4">
    <source>
        <dbReference type="EMBL" id="CAF4312068.1"/>
    </source>
</evidence>
<sequence>QKKVDWYFNAGPDPWSKPIVPQWKPYSPADCEKIEQAFQNKQDTVDIGNYTIRLGTNPVQISKVDEKKQRQVARGDPIVNGGS</sequence>
<name>A0A815NB87_9BILA</name>
<evidence type="ECO:0000259" key="2">
    <source>
        <dbReference type="PROSITE" id="PS50918"/>
    </source>
</evidence>
<dbReference type="EMBL" id="CAJNOQ010018686">
    <property type="protein sequence ID" value="CAF1434180.1"/>
    <property type="molecule type" value="Genomic_DNA"/>
</dbReference>
<gene>
    <name evidence="3" type="ORF">GPM918_LOCUS34124</name>
    <name evidence="4" type="ORF">SRO942_LOCUS34819</name>
</gene>
<evidence type="ECO:0000313" key="5">
    <source>
        <dbReference type="Proteomes" id="UP000663829"/>
    </source>
</evidence>
<dbReference type="EMBL" id="CAJOBC010084123">
    <property type="protein sequence ID" value="CAF4312068.1"/>
    <property type="molecule type" value="Genomic_DNA"/>
</dbReference>